<dbReference type="GO" id="GO:0016740">
    <property type="term" value="F:transferase activity"/>
    <property type="evidence" value="ECO:0007669"/>
    <property type="project" value="UniProtKB-KW"/>
</dbReference>
<dbReference type="SUPFAM" id="SSF56112">
    <property type="entry name" value="Protein kinase-like (PK-like)"/>
    <property type="match status" value="1"/>
</dbReference>
<comment type="caution">
    <text evidence="1">The sequence shown here is derived from an EMBL/GenBank/DDBJ whole genome shotgun (WGS) entry which is preliminary data.</text>
</comment>
<reference evidence="1 2" key="1">
    <citation type="submission" date="2018-04" db="EMBL/GenBank/DDBJ databases">
        <title>Novel actinobacteria from marine sediment.</title>
        <authorList>
            <person name="Ng Z.Y."/>
            <person name="Tan G.Y.A."/>
        </authorList>
    </citation>
    <scope>NUCLEOTIDE SEQUENCE [LARGE SCALE GENOMIC DNA]</scope>
    <source>
        <strain evidence="1 2">TPS81</strain>
    </source>
</reference>
<dbReference type="InterPro" id="IPR011009">
    <property type="entry name" value="Kinase-like_dom_sf"/>
</dbReference>
<dbReference type="OrthoDB" id="3680308at2"/>
<dbReference type="Proteomes" id="UP000253318">
    <property type="component" value="Unassembled WGS sequence"/>
</dbReference>
<name>A0A368TBW6_9ACTN</name>
<dbReference type="EMBL" id="QEIN01000002">
    <property type="protein sequence ID" value="RCV62602.1"/>
    <property type="molecule type" value="Genomic_DNA"/>
</dbReference>
<gene>
    <name evidence="1" type="ORF">DEF24_00565</name>
</gene>
<proteinExistence type="predicted"/>
<accession>A0A368TBW6</accession>
<keyword evidence="1" id="KW-0808">Transferase</keyword>
<dbReference type="AlphaFoldDB" id="A0A368TBW6"/>
<evidence type="ECO:0000313" key="2">
    <source>
        <dbReference type="Proteomes" id="UP000253318"/>
    </source>
</evidence>
<organism evidence="1 2">
    <name type="scientific">Marinitenerispora sediminis</name>
    <dbReference type="NCBI Taxonomy" id="1931232"/>
    <lineage>
        <taxon>Bacteria</taxon>
        <taxon>Bacillati</taxon>
        <taxon>Actinomycetota</taxon>
        <taxon>Actinomycetes</taxon>
        <taxon>Streptosporangiales</taxon>
        <taxon>Nocardiopsidaceae</taxon>
        <taxon>Marinitenerispora</taxon>
    </lineage>
</organism>
<evidence type="ECO:0000313" key="1">
    <source>
        <dbReference type="EMBL" id="RCV62602.1"/>
    </source>
</evidence>
<sequence>MRVTTSPRPGGKLWEGPFLADALLDDEAIPRPLLLAEATWGDGPTHQALLWQRTRCASVSTTPDLDHAPSLGPRWWDDLASALARLRATPPPAGRQAVRQEYINRIGRFLPDVDGAGIDLTVQRWETAHGDLHWANLTAPRLQLLDWEGWGAAPAGWDAAVLHAYSLTQPEVARQVRDVFTDKLNTPDGRLAHLVIVAQIIQASERDEIHARLAPFVRDFAAGIVEAASQ</sequence>
<protein>
    <submittedName>
        <fullName evidence="1">Phosphotransferase</fullName>
    </submittedName>
</protein>
<keyword evidence="2" id="KW-1185">Reference proteome</keyword>